<name>A0A364K282_9BACL</name>
<dbReference type="EMBL" id="QJKK01000010">
    <property type="protein sequence ID" value="RAL22065.1"/>
    <property type="molecule type" value="Genomic_DNA"/>
</dbReference>
<dbReference type="Proteomes" id="UP000251213">
    <property type="component" value="Unassembled WGS sequence"/>
</dbReference>
<sequence length="115" mass="13240">MIKVKFKVADLPNQANSRKRTLLSYLRRKSSVSISSIINDTLFNINLLINKYKRYFLKKLNLPIDEWNANIYTCKCVQQRVTCLAISMVLHHVCNNVSHSSLGSALLRQASYMGY</sequence>
<organism evidence="1 2">
    <name type="scientific">Thermoflavimicrobium daqui</name>
    <dbReference type="NCBI Taxonomy" id="2137476"/>
    <lineage>
        <taxon>Bacteria</taxon>
        <taxon>Bacillati</taxon>
        <taxon>Bacillota</taxon>
        <taxon>Bacilli</taxon>
        <taxon>Bacillales</taxon>
        <taxon>Thermoactinomycetaceae</taxon>
        <taxon>Thermoflavimicrobium</taxon>
    </lineage>
</organism>
<evidence type="ECO:0000313" key="1">
    <source>
        <dbReference type="EMBL" id="RAL22065.1"/>
    </source>
</evidence>
<dbReference type="AlphaFoldDB" id="A0A364K282"/>
<protein>
    <submittedName>
        <fullName evidence="1">Uncharacterized protein</fullName>
    </submittedName>
</protein>
<comment type="caution">
    <text evidence="1">The sequence shown here is derived from an EMBL/GenBank/DDBJ whole genome shotgun (WGS) entry which is preliminary data.</text>
</comment>
<proteinExistence type="predicted"/>
<gene>
    <name evidence="1" type="ORF">DL897_14820</name>
</gene>
<reference evidence="1 2" key="2">
    <citation type="submission" date="2018-06" db="EMBL/GenBank/DDBJ databases">
        <authorList>
            <person name="Zhirakovskaya E."/>
        </authorList>
    </citation>
    <scope>NUCLEOTIDE SEQUENCE [LARGE SCALE GENOMIC DNA]</scope>
    <source>
        <strain evidence="1 2">FBKL4.011</strain>
    </source>
</reference>
<accession>A0A364K282</accession>
<reference evidence="1 2" key="1">
    <citation type="submission" date="2018-06" db="EMBL/GenBank/DDBJ databases">
        <title>Thermoflavimicrobium daqus sp. nov., a thermophilic microbe isolated from Moutai-flavour Daqu.</title>
        <authorList>
            <person name="Wang X."/>
            <person name="Zhou H."/>
        </authorList>
    </citation>
    <scope>NUCLEOTIDE SEQUENCE [LARGE SCALE GENOMIC DNA]</scope>
    <source>
        <strain evidence="1 2">FBKL4.011</strain>
    </source>
</reference>
<evidence type="ECO:0000313" key="2">
    <source>
        <dbReference type="Proteomes" id="UP000251213"/>
    </source>
</evidence>
<keyword evidence="2" id="KW-1185">Reference proteome</keyword>